<feature type="transmembrane region" description="Helical" evidence="6">
    <location>
        <begin position="16"/>
        <end position="34"/>
    </location>
</feature>
<keyword evidence="5 6" id="KW-0472">Membrane</keyword>
<evidence type="ECO:0000256" key="3">
    <source>
        <dbReference type="ARBA" id="ARBA00022692"/>
    </source>
</evidence>
<reference evidence="7 8" key="1">
    <citation type="submission" date="2024-04" db="EMBL/GenBank/DDBJ databases">
        <title>Human intestinal bacterial collection.</title>
        <authorList>
            <person name="Pauvert C."/>
            <person name="Hitch T.C.A."/>
            <person name="Clavel T."/>
        </authorList>
    </citation>
    <scope>NUCLEOTIDE SEQUENCE [LARGE SCALE GENOMIC DNA]</scope>
    <source>
        <strain evidence="7 8">CLA-SR-H026</strain>
    </source>
</reference>
<proteinExistence type="predicted"/>
<keyword evidence="3 6" id="KW-0812">Transmembrane</keyword>
<feature type="transmembrane region" description="Helical" evidence="6">
    <location>
        <begin position="54"/>
        <end position="75"/>
    </location>
</feature>
<protein>
    <submittedName>
        <fullName evidence="7">YitT family protein</fullName>
    </submittedName>
</protein>
<evidence type="ECO:0000256" key="4">
    <source>
        <dbReference type="ARBA" id="ARBA00022989"/>
    </source>
</evidence>
<keyword evidence="8" id="KW-1185">Reference proteome</keyword>
<comment type="subcellular location">
    <subcellularLocation>
        <location evidence="1">Cell membrane</location>
        <topology evidence="1">Multi-pass membrane protein</topology>
    </subcellularLocation>
</comment>
<dbReference type="RefSeq" id="WP_349053893.1">
    <property type="nucleotide sequence ID" value="NZ_JBBNPS010000010.1"/>
</dbReference>
<comment type="caution">
    <text evidence="7">The sequence shown here is derived from an EMBL/GenBank/DDBJ whole genome shotgun (WGS) entry which is preliminary data.</text>
</comment>
<evidence type="ECO:0000256" key="1">
    <source>
        <dbReference type="ARBA" id="ARBA00004651"/>
    </source>
</evidence>
<dbReference type="InterPro" id="IPR051461">
    <property type="entry name" value="UPF0750_membrane"/>
</dbReference>
<organism evidence="7 8">
    <name type="scientific">Aedoeadaptatus acetigenes</name>
    <dbReference type="NCBI Taxonomy" id="2981723"/>
    <lineage>
        <taxon>Bacteria</taxon>
        <taxon>Bacillati</taxon>
        <taxon>Bacillota</taxon>
        <taxon>Tissierellia</taxon>
        <taxon>Tissierellales</taxon>
        <taxon>Peptoniphilaceae</taxon>
        <taxon>Aedoeadaptatus</taxon>
    </lineage>
</organism>
<feature type="transmembrane region" description="Helical" evidence="6">
    <location>
        <begin position="113"/>
        <end position="139"/>
    </location>
</feature>
<dbReference type="InterPro" id="IPR003740">
    <property type="entry name" value="YitT"/>
</dbReference>
<dbReference type="Pfam" id="PF02588">
    <property type="entry name" value="YitT_membrane"/>
    <property type="match status" value="1"/>
</dbReference>
<dbReference type="Proteomes" id="UP001481872">
    <property type="component" value="Unassembled WGS sequence"/>
</dbReference>
<name>A0ABV1J5Z0_9FIRM</name>
<dbReference type="PANTHER" id="PTHR33545:SF10">
    <property type="entry name" value="UPF0750 MEMBRANE PROTEIN YPJC"/>
    <property type="match status" value="1"/>
</dbReference>
<dbReference type="EMBL" id="JBBNPS010000010">
    <property type="protein sequence ID" value="MEQ3353616.1"/>
    <property type="molecule type" value="Genomic_DNA"/>
</dbReference>
<evidence type="ECO:0000256" key="2">
    <source>
        <dbReference type="ARBA" id="ARBA00022475"/>
    </source>
</evidence>
<feature type="transmembrane region" description="Helical" evidence="6">
    <location>
        <begin position="87"/>
        <end position="107"/>
    </location>
</feature>
<keyword evidence="4 6" id="KW-1133">Transmembrane helix</keyword>
<evidence type="ECO:0000313" key="8">
    <source>
        <dbReference type="Proteomes" id="UP001481872"/>
    </source>
</evidence>
<evidence type="ECO:0000256" key="5">
    <source>
        <dbReference type="ARBA" id="ARBA00023136"/>
    </source>
</evidence>
<keyword evidence="2" id="KW-1003">Cell membrane</keyword>
<gene>
    <name evidence="7" type="ORF">AAA081_04775</name>
</gene>
<evidence type="ECO:0000256" key="6">
    <source>
        <dbReference type="SAM" id="Phobius"/>
    </source>
</evidence>
<dbReference type="PANTHER" id="PTHR33545">
    <property type="entry name" value="UPF0750 MEMBRANE PROTEIN YITT-RELATED"/>
    <property type="match status" value="1"/>
</dbReference>
<evidence type="ECO:0000313" key="7">
    <source>
        <dbReference type="EMBL" id="MEQ3353616.1"/>
    </source>
</evidence>
<sequence>MLSSLLRNLELTKKDFFKIMLGCAIMAFGVVNVHEPAQITEGGVLGLGLFLKKVVGLNLAYVSPILDGLCYALGFSMLGARFLKKSAVATLGFSGFYWIFNFMGPVLPNLYHLPALAALAGGIFIGCGCGIAVTAGGCAGGDDALAMVISKKMKWPISRAYFFTDAVVLALSLSYIAPSRLVFSFMTTIVSSYLVGQFELKMKAPAWQVSQGGMEKNA</sequence>
<feature type="transmembrane region" description="Helical" evidence="6">
    <location>
        <begin position="160"/>
        <end position="177"/>
    </location>
</feature>
<accession>A0ABV1J5Z0</accession>